<dbReference type="InterPro" id="IPR029058">
    <property type="entry name" value="AB_hydrolase_fold"/>
</dbReference>
<dbReference type="STRING" id="861298.SAMN04488136_11683"/>
<evidence type="ECO:0000313" key="3">
    <source>
        <dbReference type="EMBL" id="SDH45185.1"/>
    </source>
</evidence>
<dbReference type="Gene3D" id="3.40.50.1820">
    <property type="entry name" value="alpha/beta hydrolase"/>
    <property type="match status" value="1"/>
</dbReference>
<dbReference type="Proteomes" id="UP000198854">
    <property type="component" value="Unassembled WGS sequence"/>
</dbReference>
<feature type="domain" description="AB hydrolase-1" evidence="2">
    <location>
        <begin position="31"/>
        <end position="270"/>
    </location>
</feature>
<organism evidence="3 4">
    <name type="scientific">Vibrio xiamenensis</name>
    <dbReference type="NCBI Taxonomy" id="861298"/>
    <lineage>
        <taxon>Bacteria</taxon>
        <taxon>Pseudomonadati</taxon>
        <taxon>Pseudomonadota</taxon>
        <taxon>Gammaproteobacteria</taxon>
        <taxon>Vibrionales</taxon>
        <taxon>Vibrionaceae</taxon>
        <taxon>Vibrio</taxon>
    </lineage>
</organism>
<dbReference type="PRINTS" id="PR00412">
    <property type="entry name" value="EPOXHYDRLASE"/>
</dbReference>
<keyword evidence="4" id="KW-1185">Reference proteome</keyword>
<evidence type="ECO:0000256" key="1">
    <source>
        <dbReference type="ARBA" id="ARBA00022801"/>
    </source>
</evidence>
<protein>
    <submittedName>
        <fullName evidence="3">Pimeloyl-ACP methyl ester carboxylesterase</fullName>
    </submittedName>
</protein>
<dbReference type="InterPro" id="IPR000073">
    <property type="entry name" value="AB_hydrolase_1"/>
</dbReference>
<dbReference type="PRINTS" id="PR00111">
    <property type="entry name" value="ABHYDROLASE"/>
</dbReference>
<proteinExistence type="predicted"/>
<sequence length="285" mass="32570">MIMNTSLLGRSFQIKHGDITIQAYEKGQGEPIVFVHGFPDSANAWRHQIGPFVNAGYRVITLDMRGYGKTSKPIEKQYYHITMLASDVKAVIDHLDIEKAHIVGHDWGAAVSWAFAGIYPQATKSLTAISVGHPFGLLSMPDIAQREMSWYFFFFQLPMAQDLLAADEWKLFREWTRNHPEWEHWKDVFKAGGDIIPGLNWYRNALNLKSPMKAEDLGLVQAPCLGIWSEHDHYLGEKQMKDSVHFIGENASFEFACVNDATHWVQLDKPAEINELILQFTTKHR</sequence>
<dbReference type="Pfam" id="PF00561">
    <property type="entry name" value="Abhydrolase_1"/>
    <property type="match status" value="1"/>
</dbReference>
<gene>
    <name evidence="3" type="ORF">SAMN04488136_11683</name>
</gene>
<dbReference type="AlphaFoldDB" id="A0A1G8CIB6"/>
<dbReference type="GO" id="GO:0016787">
    <property type="term" value="F:hydrolase activity"/>
    <property type="evidence" value="ECO:0007669"/>
    <property type="project" value="UniProtKB-KW"/>
</dbReference>
<evidence type="ECO:0000259" key="2">
    <source>
        <dbReference type="Pfam" id="PF00561"/>
    </source>
</evidence>
<reference evidence="3 4" key="1">
    <citation type="submission" date="2016-10" db="EMBL/GenBank/DDBJ databases">
        <authorList>
            <person name="de Groot N.N."/>
        </authorList>
    </citation>
    <scope>NUCLEOTIDE SEQUENCE [LARGE SCALE GENOMIC DNA]</scope>
    <source>
        <strain evidence="3 4">CGMCC 1.10228</strain>
    </source>
</reference>
<name>A0A1G8CIB6_9VIBR</name>
<dbReference type="InterPro" id="IPR000639">
    <property type="entry name" value="Epox_hydrolase-like"/>
</dbReference>
<dbReference type="SUPFAM" id="SSF53474">
    <property type="entry name" value="alpha/beta-Hydrolases"/>
    <property type="match status" value="1"/>
</dbReference>
<dbReference type="PANTHER" id="PTHR43329">
    <property type="entry name" value="EPOXIDE HYDROLASE"/>
    <property type="match status" value="1"/>
</dbReference>
<dbReference type="EMBL" id="FNDD01000016">
    <property type="protein sequence ID" value="SDH45185.1"/>
    <property type="molecule type" value="Genomic_DNA"/>
</dbReference>
<dbReference type="OrthoDB" id="9780765at2"/>
<keyword evidence="1" id="KW-0378">Hydrolase</keyword>
<accession>A0A1G8CIB6</accession>
<evidence type="ECO:0000313" key="4">
    <source>
        <dbReference type="Proteomes" id="UP000198854"/>
    </source>
</evidence>